<evidence type="ECO:0000313" key="5">
    <source>
        <dbReference type="Proteomes" id="UP000054010"/>
    </source>
</evidence>
<dbReference type="Gene3D" id="3.40.50.2000">
    <property type="entry name" value="Glycogen Phosphorylase B"/>
    <property type="match status" value="2"/>
</dbReference>
<organism evidence="4 5">
    <name type="scientific">Oscillochloris trichoides DG-6</name>
    <dbReference type="NCBI Taxonomy" id="765420"/>
    <lineage>
        <taxon>Bacteria</taxon>
        <taxon>Bacillati</taxon>
        <taxon>Chloroflexota</taxon>
        <taxon>Chloroflexia</taxon>
        <taxon>Chloroflexales</taxon>
        <taxon>Chloroflexineae</taxon>
        <taxon>Oscillochloridaceae</taxon>
        <taxon>Oscillochloris</taxon>
    </lineage>
</organism>
<name>E1IIQ4_9CHLR</name>
<sequence length="357" mass="40942">MRVLFVCGREPEYVRNQIILKALHQHAEVTAITDSGKGYIVRHVRLLFKILFHRKAYDIVFVGFYGYLLIFLMRFLTRKPIIFDAYLSTYNTLCHDRKIFAPESLIGRFVFWMDRLACQIADIVVLDTRAHIEYFIKLYRLPATKFRVLYLGYDEELFIPRPPPPEHPFKVFYYGSFLPLQGIEHIVQAAKLLEHEPDIIFQIVGGGMRFNEIRGLAESLQCNNIGFLGWVPYHQLPDFIAQASICLGGHFSDETKAQNVIATKTYQFLGMARPTIVGDNPANAEIFTHGEHVYMCRLADPQSIADAILTLRANRDLREKIALGGYMHLAERYSIVRIGTILNDIIQEAQSHACLSG</sequence>
<feature type="transmembrane region" description="Helical" evidence="1">
    <location>
        <begin position="56"/>
        <end position="76"/>
    </location>
</feature>
<keyword evidence="1" id="KW-1133">Transmembrane helix</keyword>
<dbReference type="SUPFAM" id="SSF53756">
    <property type="entry name" value="UDP-Glycosyltransferase/glycogen phosphorylase"/>
    <property type="match status" value="1"/>
</dbReference>
<dbReference type="eggNOG" id="COG0438">
    <property type="taxonomic scope" value="Bacteria"/>
</dbReference>
<dbReference type="GO" id="GO:0016757">
    <property type="term" value="F:glycosyltransferase activity"/>
    <property type="evidence" value="ECO:0007669"/>
    <property type="project" value="InterPro"/>
</dbReference>
<dbReference type="Pfam" id="PF13439">
    <property type="entry name" value="Glyco_transf_4"/>
    <property type="match status" value="1"/>
</dbReference>
<evidence type="ECO:0000259" key="3">
    <source>
        <dbReference type="Pfam" id="PF13439"/>
    </source>
</evidence>
<dbReference type="PANTHER" id="PTHR12526">
    <property type="entry name" value="GLYCOSYLTRANSFERASE"/>
    <property type="match status" value="1"/>
</dbReference>
<dbReference type="PANTHER" id="PTHR12526:SF622">
    <property type="entry name" value="GLYCOSYLTRANSFERASE (GROUP I)"/>
    <property type="match status" value="1"/>
</dbReference>
<keyword evidence="5" id="KW-1185">Reference proteome</keyword>
<dbReference type="InterPro" id="IPR001296">
    <property type="entry name" value="Glyco_trans_1"/>
</dbReference>
<evidence type="ECO:0000259" key="2">
    <source>
        <dbReference type="Pfam" id="PF00534"/>
    </source>
</evidence>
<dbReference type="InterPro" id="IPR028098">
    <property type="entry name" value="Glyco_trans_4-like_N"/>
</dbReference>
<accession>E1IIQ4</accession>
<feature type="domain" description="Glycosyl transferase family 1" evidence="2">
    <location>
        <begin position="159"/>
        <end position="322"/>
    </location>
</feature>
<gene>
    <name evidence="4" type="ORF">OSCT_3205</name>
</gene>
<keyword evidence="1" id="KW-0812">Transmembrane</keyword>
<dbReference type="STRING" id="765420.OSCT_3205"/>
<proteinExistence type="predicted"/>
<feature type="domain" description="Glycosyltransferase subfamily 4-like N-terminal" evidence="3">
    <location>
        <begin position="3"/>
        <end position="156"/>
    </location>
</feature>
<dbReference type="AlphaFoldDB" id="E1IIQ4"/>
<reference evidence="4 5" key="1">
    <citation type="journal article" date="2011" name="J. Bacteriol.">
        <title>Draft genome sequence of the anoxygenic filamentous phototrophic bacterium Oscillochloris trichoides subsp. DG-6.</title>
        <authorList>
            <person name="Kuznetsov B.B."/>
            <person name="Ivanovsky R.N."/>
            <person name="Keppen O.I."/>
            <person name="Sukhacheva M.V."/>
            <person name="Bumazhkin B.K."/>
            <person name="Patutina E.O."/>
            <person name="Beletsky A.V."/>
            <person name="Mardanov A.V."/>
            <person name="Baslerov R.V."/>
            <person name="Panteleeva A.N."/>
            <person name="Kolganova T.V."/>
            <person name="Ravin N.V."/>
            <person name="Skryabin K.G."/>
        </authorList>
    </citation>
    <scope>NUCLEOTIDE SEQUENCE [LARGE SCALE GENOMIC DNA]</scope>
    <source>
        <strain evidence="4 5">DG-6</strain>
    </source>
</reference>
<dbReference type="HOGENOM" id="CLU_041762_0_1_0"/>
<protein>
    <submittedName>
        <fullName evidence="4">Glycosyl transferase, group 1</fullName>
    </submittedName>
</protein>
<dbReference type="Pfam" id="PF00534">
    <property type="entry name" value="Glycos_transf_1"/>
    <property type="match status" value="1"/>
</dbReference>
<evidence type="ECO:0000313" key="4">
    <source>
        <dbReference type="EMBL" id="EFO78910.1"/>
    </source>
</evidence>
<comment type="caution">
    <text evidence="4">The sequence shown here is derived from an EMBL/GenBank/DDBJ whole genome shotgun (WGS) entry which is preliminary data.</text>
</comment>
<evidence type="ECO:0000256" key="1">
    <source>
        <dbReference type="SAM" id="Phobius"/>
    </source>
</evidence>
<dbReference type="EMBL" id="ADVR01000142">
    <property type="protein sequence ID" value="EFO78910.1"/>
    <property type="molecule type" value="Genomic_DNA"/>
</dbReference>
<keyword evidence="1" id="KW-0472">Membrane</keyword>
<keyword evidence="4" id="KW-0808">Transferase</keyword>
<dbReference type="Proteomes" id="UP000054010">
    <property type="component" value="Unassembled WGS sequence"/>
</dbReference>